<dbReference type="InterPro" id="IPR004360">
    <property type="entry name" value="Glyas_Fos-R_dOase_dom"/>
</dbReference>
<evidence type="ECO:0000256" key="2">
    <source>
        <dbReference type="ARBA" id="ARBA00004395"/>
    </source>
</evidence>
<feature type="domain" description="VOC" evidence="24">
    <location>
        <begin position="342"/>
        <end position="478"/>
    </location>
</feature>
<evidence type="ECO:0000256" key="18">
    <source>
        <dbReference type="ARBA" id="ARBA00023034"/>
    </source>
</evidence>
<evidence type="ECO:0000256" key="6">
    <source>
        <dbReference type="ARBA" id="ARBA00005877"/>
    </source>
</evidence>
<keyword evidence="16" id="KW-0560">Oxidoreductase</keyword>
<evidence type="ECO:0000256" key="21">
    <source>
        <dbReference type="ARBA" id="ARBA00029786"/>
    </source>
</evidence>
<dbReference type="Proteomes" id="UP000011777">
    <property type="component" value="Unassembled WGS sequence"/>
</dbReference>
<organism evidence="25 26">
    <name type="scientific">Candida maltosa (strain Xu316)</name>
    <name type="common">Yeast</name>
    <dbReference type="NCBI Taxonomy" id="1245528"/>
    <lineage>
        <taxon>Eukaryota</taxon>
        <taxon>Fungi</taxon>
        <taxon>Dikarya</taxon>
        <taxon>Ascomycota</taxon>
        <taxon>Saccharomycotina</taxon>
        <taxon>Pichiomycetes</taxon>
        <taxon>Debaryomycetaceae</taxon>
        <taxon>Candida/Lodderomyces clade</taxon>
        <taxon>Candida</taxon>
    </lineage>
</organism>
<comment type="pathway">
    <text evidence="5">Amino-acid degradation; L-phenylalanine degradation; acetoacetate and fumarate from L-phenylalanine: step 3/6.</text>
</comment>
<dbReference type="FunFam" id="3.10.180.10:FF:000022">
    <property type="entry name" value="4-hydroxyphenylpyruvate dioxygenase"/>
    <property type="match status" value="1"/>
</dbReference>
<dbReference type="HOGENOM" id="CLU_034004_3_1_1"/>
<dbReference type="EC" id="1.13.11.27" evidence="8"/>
<evidence type="ECO:0000256" key="8">
    <source>
        <dbReference type="ARBA" id="ARBA00013222"/>
    </source>
</evidence>
<comment type="catalytic activity">
    <reaction evidence="23">
        <text>3-(4-hydroxyphenyl)pyruvate + O2 = homogentisate + CO2</text>
        <dbReference type="Rhea" id="RHEA:16189"/>
        <dbReference type="ChEBI" id="CHEBI:15379"/>
        <dbReference type="ChEBI" id="CHEBI:16169"/>
        <dbReference type="ChEBI" id="CHEBI:16526"/>
        <dbReference type="ChEBI" id="CHEBI:36242"/>
        <dbReference type="EC" id="1.13.11.27"/>
    </reaction>
    <physiologicalReaction direction="left-to-right" evidence="23">
        <dbReference type="Rhea" id="RHEA:16190"/>
    </physiologicalReaction>
</comment>
<evidence type="ECO:0000256" key="23">
    <source>
        <dbReference type="ARBA" id="ARBA00048047"/>
    </source>
</evidence>
<evidence type="ECO:0000313" key="26">
    <source>
        <dbReference type="Proteomes" id="UP000011777"/>
    </source>
</evidence>
<dbReference type="SUPFAM" id="SSF54593">
    <property type="entry name" value="Glyoxalase/Bleomycin resistance protein/Dihydroxybiphenyl dioxygenase"/>
    <property type="match status" value="2"/>
</dbReference>
<keyword evidence="11" id="KW-0479">Metal-binding</keyword>
<evidence type="ECO:0000256" key="7">
    <source>
        <dbReference type="ARBA" id="ARBA00011738"/>
    </source>
</evidence>
<dbReference type="InterPro" id="IPR029068">
    <property type="entry name" value="Glyas_Bleomycin-R_OHBP_Dase"/>
</dbReference>
<dbReference type="GO" id="GO:0000139">
    <property type="term" value="C:Golgi membrane"/>
    <property type="evidence" value="ECO:0007669"/>
    <property type="project" value="UniProtKB-SubCell"/>
</dbReference>
<evidence type="ECO:0000256" key="20">
    <source>
        <dbReference type="ARBA" id="ARBA00023232"/>
    </source>
</evidence>
<keyword evidence="17" id="KW-0408">Iron</keyword>
<keyword evidence="14" id="KW-0828">Tyrosine catabolism</keyword>
<dbReference type="InterPro" id="IPR037523">
    <property type="entry name" value="VOC_core"/>
</dbReference>
<evidence type="ECO:0000256" key="15">
    <source>
        <dbReference type="ARBA" id="ARBA00022964"/>
    </source>
</evidence>
<dbReference type="GO" id="GO:0042802">
    <property type="term" value="F:identical protein binding"/>
    <property type="evidence" value="ECO:0007669"/>
    <property type="project" value="UniProtKB-ARBA"/>
</dbReference>
<evidence type="ECO:0000256" key="14">
    <source>
        <dbReference type="ARBA" id="ARBA00022878"/>
    </source>
</evidence>
<evidence type="ECO:0000256" key="17">
    <source>
        <dbReference type="ARBA" id="ARBA00023004"/>
    </source>
</evidence>
<evidence type="ECO:0000256" key="1">
    <source>
        <dbReference type="ARBA" id="ARBA00001962"/>
    </source>
</evidence>
<dbReference type="GO" id="GO:0006572">
    <property type="term" value="P:L-tyrosine catabolic process"/>
    <property type="evidence" value="ECO:0007669"/>
    <property type="project" value="UniProtKB-KW"/>
</dbReference>
<dbReference type="Pfam" id="PF00903">
    <property type="entry name" value="Glyoxalase"/>
    <property type="match status" value="1"/>
</dbReference>
<evidence type="ECO:0000256" key="22">
    <source>
        <dbReference type="ARBA" id="ARBA00033727"/>
    </source>
</evidence>
<dbReference type="InterPro" id="IPR005956">
    <property type="entry name" value="4OHPhenylPyrv_dOase"/>
</dbReference>
<keyword evidence="18" id="KW-0333">Golgi apparatus</keyword>
<keyword evidence="10" id="KW-0963">Cytoplasm</keyword>
<dbReference type="OrthoDB" id="414569at2759"/>
<evidence type="ECO:0000256" key="13">
    <source>
        <dbReference type="ARBA" id="ARBA00022824"/>
    </source>
</evidence>
<keyword evidence="13" id="KW-0256">Endoplasmic reticulum</keyword>
<dbReference type="PANTHER" id="PTHR11959:SF1">
    <property type="entry name" value="4-HYDROXYPHENYLPYRUVATE DIOXYGENASE"/>
    <property type="match status" value="1"/>
</dbReference>
<comment type="caution">
    <text evidence="25">The sequence shown here is derived from an EMBL/GenBank/DDBJ whole genome shotgun (WGS) entry which is preliminary data.</text>
</comment>
<sequence>MRSPTLHSSPYCYNNNVSDQTITTASTSTITLPISTTTLEFLEELPFHINSDSTDDPLMDLSIEELLSDAYPNSKNPSDGFLNFHALKICTSNARQMSKYLQLSMGFDEVAYRGLETGSCMICSHVLRNGEIVLEIVNTLESVDLDDDVLTLPCFGDVDDIQKIRVCLNELAFDYVNHKVDNLLVLEPDEKVSRFSWKFYKKIISSKIHKQNVSEYVTSTINNSEAIYNDIMETALIQTFLNKHSDGVMDISFLVTDVDTIFTRIINSDTLIQILQAPHIITDNNGSVKLCTIRIPNTDINHTLIENINYFGPYLPNYTHPITSNDDFTTQLSQLPPINLTSLDHCVENYSWNQMMTQASLYATIFGFHKYWSADEQDVGTQFTALRSIVMASSNGKIKMPINEPVKTRLRGQIEEFNDFNGGPGIQHVAFRTNDIVDTVTGLMQRGVEFNVAAKGYYDVLEKRLRDDDVVLGEDLDELKKLNILVDYDKSTRNKRTKKCHYILQIFSKPLHDRPTLFIEIIQRYHHNGFGKGTFKGLFESIEEQQKLRGTLVESD</sequence>
<accession>M3K648</accession>
<comment type="similarity">
    <text evidence="6">Belongs to the 4HPPD family.</text>
</comment>
<evidence type="ECO:0000256" key="3">
    <source>
        <dbReference type="ARBA" id="ARBA00004406"/>
    </source>
</evidence>
<dbReference type="GO" id="GO:0006559">
    <property type="term" value="P:L-phenylalanine catabolic process"/>
    <property type="evidence" value="ECO:0007669"/>
    <property type="project" value="UniProtKB-UniPathway"/>
</dbReference>
<dbReference type="UniPathway" id="UPA00139">
    <property type="reaction ID" value="UER00362"/>
</dbReference>
<evidence type="ECO:0000259" key="24">
    <source>
        <dbReference type="PROSITE" id="PS51819"/>
    </source>
</evidence>
<name>M3K648_CANMX</name>
<dbReference type="GO" id="GO:0046872">
    <property type="term" value="F:metal ion binding"/>
    <property type="evidence" value="ECO:0007669"/>
    <property type="project" value="UniProtKB-KW"/>
</dbReference>
<evidence type="ECO:0000256" key="9">
    <source>
        <dbReference type="ARBA" id="ARBA00018452"/>
    </source>
</evidence>
<dbReference type="CDD" id="cd07250">
    <property type="entry name" value="HPPD_C_like"/>
    <property type="match status" value="1"/>
</dbReference>
<dbReference type="PROSITE" id="PS51819">
    <property type="entry name" value="VOC"/>
    <property type="match status" value="1"/>
</dbReference>
<evidence type="ECO:0000256" key="5">
    <source>
        <dbReference type="ARBA" id="ARBA00005162"/>
    </source>
</evidence>
<keyword evidence="20" id="KW-0585">Phenylalanine catabolism</keyword>
<dbReference type="PANTHER" id="PTHR11959">
    <property type="entry name" value="4-HYDROXYPHENYLPYRUVATE DIOXYGENASE"/>
    <property type="match status" value="1"/>
</dbReference>
<comment type="subunit">
    <text evidence="7">Homodimer.</text>
</comment>
<dbReference type="InterPro" id="IPR041735">
    <property type="entry name" value="4OHPhenylPyrv_dOase_C"/>
</dbReference>
<evidence type="ECO:0000256" key="12">
    <source>
        <dbReference type="ARBA" id="ARBA00022737"/>
    </source>
</evidence>
<comment type="subcellular location">
    <subcellularLocation>
        <location evidence="4">Cytoplasm</location>
    </subcellularLocation>
    <subcellularLocation>
        <location evidence="3">Endoplasmic reticulum membrane</location>
        <topology evidence="3">Peripheral membrane protein</topology>
    </subcellularLocation>
    <subcellularLocation>
        <location evidence="2">Golgi apparatus membrane</location>
        <topology evidence="2">Peripheral membrane protein</topology>
    </subcellularLocation>
</comment>
<keyword evidence="19" id="KW-0472">Membrane</keyword>
<dbReference type="STRING" id="1245528.M3K648"/>
<keyword evidence="12" id="KW-0677">Repeat</keyword>
<evidence type="ECO:0000256" key="10">
    <source>
        <dbReference type="ARBA" id="ARBA00022490"/>
    </source>
</evidence>
<dbReference type="GO" id="GO:0003868">
    <property type="term" value="F:4-hydroxyphenylpyruvate dioxygenase activity"/>
    <property type="evidence" value="ECO:0007669"/>
    <property type="project" value="UniProtKB-EC"/>
</dbReference>
<dbReference type="OMA" id="NDIMETA"/>
<evidence type="ECO:0000256" key="19">
    <source>
        <dbReference type="ARBA" id="ARBA00023136"/>
    </source>
</evidence>
<gene>
    <name evidence="25" type="ORF">G210_1428</name>
</gene>
<dbReference type="NCBIfam" id="TIGR01263">
    <property type="entry name" value="4HPPD"/>
    <property type="match status" value="1"/>
</dbReference>
<evidence type="ECO:0000256" key="4">
    <source>
        <dbReference type="ARBA" id="ARBA00004496"/>
    </source>
</evidence>
<evidence type="ECO:0000256" key="16">
    <source>
        <dbReference type="ARBA" id="ARBA00023002"/>
    </source>
</evidence>
<evidence type="ECO:0000313" key="25">
    <source>
        <dbReference type="EMBL" id="EMG50720.1"/>
    </source>
</evidence>
<dbReference type="eggNOG" id="KOG0638">
    <property type="taxonomic scope" value="Eukaryota"/>
</dbReference>
<comment type="function">
    <text evidence="22">Catalyzes the conversion of 4-hydroxyphenylpyruvic acid to homogentisic acid, one of the steps in tyrosine catabolism.</text>
</comment>
<comment type="cofactor">
    <cofactor evidence="1">
        <name>Fe cation</name>
        <dbReference type="ChEBI" id="CHEBI:24875"/>
    </cofactor>
</comment>
<keyword evidence="15" id="KW-0223">Dioxygenase</keyword>
<dbReference type="Gene3D" id="3.10.180.10">
    <property type="entry name" value="2,3-Dihydroxybiphenyl 1,2-Dioxygenase, domain 1"/>
    <property type="match status" value="2"/>
</dbReference>
<reference evidence="25 26" key="1">
    <citation type="submission" date="2013-02" db="EMBL/GenBank/DDBJ databases">
        <title>Genome sequence of Candida maltosa Xu316, a potential industrial strain for xylitol and ethanol production.</title>
        <authorList>
            <person name="Yu J."/>
            <person name="Wang Q."/>
            <person name="Geng X."/>
            <person name="Bao W."/>
            <person name="He P."/>
            <person name="Cai J."/>
        </authorList>
    </citation>
    <scope>NUCLEOTIDE SEQUENCE [LARGE SCALE GENOMIC DNA]</scope>
    <source>
        <strain evidence="26">Xu316</strain>
    </source>
</reference>
<proteinExistence type="inferred from homology"/>
<protein>
    <recommendedName>
        <fullName evidence="9">4-hydroxyphenylpyruvate dioxygenase</fullName>
        <ecNumber evidence="8">1.13.11.27</ecNumber>
    </recommendedName>
    <alternativeName>
        <fullName evidence="21">4-hydroxyphenylpyruvic acid oxidase</fullName>
    </alternativeName>
</protein>
<evidence type="ECO:0000256" key="11">
    <source>
        <dbReference type="ARBA" id="ARBA00022723"/>
    </source>
</evidence>
<dbReference type="GO" id="GO:0005789">
    <property type="term" value="C:endoplasmic reticulum membrane"/>
    <property type="evidence" value="ECO:0007669"/>
    <property type="project" value="UniProtKB-SubCell"/>
</dbReference>
<dbReference type="EMBL" id="AOGT01000142">
    <property type="protein sequence ID" value="EMG50720.1"/>
    <property type="molecule type" value="Genomic_DNA"/>
</dbReference>
<dbReference type="AlphaFoldDB" id="M3K648"/>
<keyword evidence="26" id="KW-1185">Reference proteome</keyword>